<evidence type="ECO:0000313" key="3">
    <source>
        <dbReference type="EMBL" id="KAK1931319.1"/>
    </source>
</evidence>
<evidence type="ECO:0000256" key="1">
    <source>
        <dbReference type="SAM" id="MobiDB-lite"/>
    </source>
</evidence>
<reference evidence="3" key="1">
    <citation type="submission" date="2023-08" db="EMBL/GenBank/DDBJ databases">
        <title>Reference Genome Resource for the Citrus Pathogen Phytophthora citrophthora.</title>
        <authorList>
            <person name="Moller H."/>
            <person name="Coetzee B."/>
            <person name="Rose L.J."/>
            <person name="Van Niekerk J.M."/>
        </authorList>
    </citation>
    <scope>NUCLEOTIDE SEQUENCE</scope>
    <source>
        <strain evidence="3">STE-U-9442</strain>
    </source>
</reference>
<sequence>MATSCSGVTTCLSEGSTECSLTSETCPPCVYALTGGDYSCYSRDTSGKCPFSGAYAECDSSSTSTSTSSKSSSKSSGSNSETTPTPTTKTPAKTTATPTEAPTDAPTDAPTEVSTPAPETSTSSSTSDSTSNQTGTSDTSTTTKATTAPSTPSDSDPTQASQTSSSDKGAEKALTSNSTATSGSPAIVNLALIGGAVVLVVIVLAFVARRVVKKKKMAATQEHTVSSGHNSQWSDRTLNTGTSGGNLYSTYSYKDEGKGISMLSDSQASSTYEPGYHGHSGGDQRPTADFSNYGDQSKYAENSQYYSDYSVSTGPEVIAAGAVAGGHYANNAPPSKAPSNFVDVTATTTSMRQSELDSIRSGQQPLTVSQLMPTAIDEDEEEAYATRRKAGNQYGVGHPTTYNFQLPTNAAVPPSTRKHQIFAGSTASSQRSDYDIVDPITMRDVEARNTEMLAEDNRYPKFSFESEASSADLYEGDSSEEESDEERLGHGEEHTI</sequence>
<feature type="region of interest" description="Disordered" evidence="1">
    <location>
        <begin position="56"/>
        <end position="182"/>
    </location>
</feature>
<protein>
    <submittedName>
        <fullName evidence="3">Uncharacterized protein</fullName>
    </submittedName>
</protein>
<dbReference type="Proteomes" id="UP001259832">
    <property type="component" value="Unassembled WGS sequence"/>
</dbReference>
<comment type="caution">
    <text evidence="3">The sequence shown here is derived from an EMBL/GenBank/DDBJ whole genome shotgun (WGS) entry which is preliminary data.</text>
</comment>
<gene>
    <name evidence="3" type="ORF">P3T76_013075</name>
</gene>
<proteinExistence type="predicted"/>
<feature type="region of interest" description="Disordered" evidence="1">
    <location>
        <begin position="456"/>
        <end position="496"/>
    </location>
</feature>
<feature type="compositionally biased region" description="Basic and acidic residues" evidence="1">
    <location>
        <begin position="486"/>
        <end position="496"/>
    </location>
</feature>
<accession>A0AAD9G396</accession>
<evidence type="ECO:0000313" key="4">
    <source>
        <dbReference type="Proteomes" id="UP001259832"/>
    </source>
</evidence>
<keyword evidence="2" id="KW-0472">Membrane</keyword>
<keyword evidence="2" id="KW-0812">Transmembrane</keyword>
<feature type="region of interest" description="Disordered" evidence="1">
    <location>
        <begin position="264"/>
        <end position="295"/>
    </location>
</feature>
<feature type="compositionally biased region" description="Low complexity" evidence="1">
    <location>
        <begin position="60"/>
        <end position="161"/>
    </location>
</feature>
<feature type="transmembrane region" description="Helical" evidence="2">
    <location>
        <begin position="186"/>
        <end position="207"/>
    </location>
</feature>
<organism evidence="3 4">
    <name type="scientific">Phytophthora citrophthora</name>
    <dbReference type="NCBI Taxonomy" id="4793"/>
    <lineage>
        <taxon>Eukaryota</taxon>
        <taxon>Sar</taxon>
        <taxon>Stramenopiles</taxon>
        <taxon>Oomycota</taxon>
        <taxon>Peronosporomycetes</taxon>
        <taxon>Peronosporales</taxon>
        <taxon>Peronosporaceae</taxon>
        <taxon>Phytophthora</taxon>
    </lineage>
</organism>
<dbReference type="AlphaFoldDB" id="A0AAD9G396"/>
<feature type="compositionally biased region" description="Acidic residues" evidence="1">
    <location>
        <begin position="474"/>
        <end position="485"/>
    </location>
</feature>
<evidence type="ECO:0000256" key="2">
    <source>
        <dbReference type="SAM" id="Phobius"/>
    </source>
</evidence>
<name>A0AAD9G396_9STRA</name>
<keyword evidence="4" id="KW-1185">Reference proteome</keyword>
<dbReference type="EMBL" id="JASMQC010000034">
    <property type="protein sequence ID" value="KAK1931319.1"/>
    <property type="molecule type" value="Genomic_DNA"/>
</dbReference>
<keyword evidence="2" id="KW-1133">Transmembrane helix</keyword>